<dbReference type="KEGG" id="cag:Cagg_3233"/>
<name>B8G837_CHLAD</name>
<accession>B8G837</accession>
<sequence length="84" mass="9634">MLSTDGNPIVHVRCSLPLVERLILVCTSSQMQSMIQLRKQFNLLTDPHGSFDVSAIRRFRTMLWANAGYEPDYNKLRSTPITRP</sequence>
<dbReference type="AlphaFoldDB" id="B8G837"/>
<dbReference type="EMBL" id="CP001337">
    <property type="protein sequence ID" value="ACL26091.1"/>
    <property type="molecule type" value="Genomic_DNA"/>
</dbReference>
<proteinExistence type="predicted"/>
<evidence type="ECO:0000313" key="2">
    <source>
        <dbReference type="Proteomes" id="UP000002508"/>
    </source>
</evidence>
<gene>
    <name evidence="1" type="ordered locus">Cagg_3233</name>
</gene>
<organism evidence="1 2">
    <name type="scientific">Chloroflexus aggregans (strain MD-66 / DSM 9485)</name>
    <dbReference type="NCBI Taxonomy" id="326427"/>
    <lineage>
        <taxon>Bacteria</taxon>
        <taxon>Bacillati</taxon>
        <taxon>Chloroflexota</taxon>
        <taxon>Chloroflexia</taxon>
        <taxon>Chloroflexales</taxon>
        <taxon>Chloroflexineae</taxon>
        <taxon>Chloroflexaceae</taxon>
        <taxon>Chloroflexus</taxon>
    </lineage>
</organism>
<evidence type="ECO:0000313" key="1">
    <source>
        <dbReference type="EMBL" id="ACL26091.1"/>
    </source>
</evidence>
<keyword evidence="2" id="KW-1185">Reference proteome</keyword>
<dbReference type="Proteomes" id="UP000002508">
    <property type="component" value="Chromosome"/>
</dbReference>
<dbReference type="HOGENOM" id="CLU_2521574_0_0_0"/>
<reference evidence="1" key="1">
    <citation type="submission" date="2008-12" db="EMBL/GenBank/DDBJ databases">
        <title>Complete sequence of Chloroflexus aggregans DSM 9485.</title>
        <authorList>
            <consortium name="US DOE Joint Genome Institute"/>
            <person name="Lucas S."/>
            <person name="Copeland A."/>
            <person name="Lapidus A."/>
            <person name="Glavina del Rio T."/>
            <person name="Dalin E."/>
            <person name="Tice H."/>
            <person name="Pitluck S."/>
            <person name="Foster B."/>
            <person name="Larimer F."/>
            <person name="Land M."/>
            <person name="Hauser L."/>
            <person name="Kyrpides N."/>
            <person name="Mikhailova N."/>
            <person name="Bryant D."/>
            <person name="Richardson P."/>
        </authorList>
    </citation>
    <scope>NUCLEOTIDE SEQUENCE</scope>
    <source>
        <strain evidence="1">DSM 9485</strain>
    </source>
</reference>
<protein>
    <submittedName>
        <fullName evidence="1">Uncharacterized protein</fullName>
    </submittedName>
</protein>